<name>A0A7J5XQ04_DISMA</name>
<dbReference type="AlphaFoldDB" id="A0A7J5XQ04"/>
<feature type="compositionally biased region" description="Polar residues" evidence="1">
    <location>
        <begin position="1"/>
        <end position="12"/>
    </location>
</feature>
<evidence type="ECO:0000313" key="2">
    <source>
        <dbReference type="EMBL" id="KAF3839195.1"/>
    </source>
</evidence>
<proteinExistence type="predicted"/>
<comment type="caution">
    <text evidence="2">The sequence shown here is derived from an EMBL/GenBank/DDBJ whole genome shotgun (WGS) entry which is preliminary data.</text>
</comment>
<keyword evidence="3" id="KW-1185">Reference proteome</keyword>
<protein>
    <submittedName>
        <fullName evidence="2">Uncharacterized protein</fullName>
    </submittedName>
</protein>
<evidence type="ECO:0000313" key="3">
    <source>
        <dbReference type="Proteomes" id="UP000518266"/>
    </source>
</evidence>
<dbReference type="OrthoDB" id="10517441at2759"/>
<feature type="compositionally biased region" description="Low complexity" evidence="1">
    <location>
        <begin position="19"/>
        <end position="34"/>
    </location>
</feature>
<reference evidence="2 3" key="1">
    <citation type="submission" date="2020-03" db="EMBL/GenBank/DDBJ databases">
        <title>Dissostichus mawsoni Genome sequencing and assembly.</title>
        <authorList>
            <person name="Park H."/>
        </authorList>
    </citation>
    <scope>NUCLEOTIDE SEQUENCE [LARGE SCALE GENOMIC DNA]</scope>
    <source>
        <strain evidence="2">DM0001</strain>
        <tissue evidence="2">Muscle</tissue>
    </source>
</reference>
<organism evidence="2 3">
    <name type="scientific">Dissostichus mawsoni</name>
    <name type="common">Antarctic cod</name>
    <dbReference type="NCBI Taxonomy" id="36200"/>
    <lineage>
        <taxon>Eukaryota</taxon>
        <taxon>Metazoa</taxon>
        <taxon>Chordata</taxon>
        <taxon>Craniata</taxon>
        <taxon>Vertebrata</taxon>
        <taxon>Euteleostomi</taxon>
        <taxon>Actinopterygii</taxon>
        <taxon>Neopterygii</taxon>
        <taxon>Teleostei</taxon>
        <taxon>Neoteleostei</taxon>
        <taxon>Acanthomorphata</taxon>
        <taxon>Eupercaria</taxon>
        <taxon>Perciformes</taxon>
        <taxon>Notothenioidei</taxon>
        <taxon>Nototheniidae</taxon>
        <taxon>Dissostichus</taxon>
    </lineage>
</organism>
<evidence type="ECO:0000256" key="1">
    <source>
        <dbReference type="SAM" id="MobiDB-lite"/>
    </source>
</evidence>
<gene>
    <name evidence="2" type="ORF">F7725_017912</name>
</gene>
<feature type="region of interest" description="Disordered" evidence="1">
    <location>
        <begin position="1"/>
        <end position="41"/>
    </location>
</feature>
<dbReference type="Proteomes" id="UP000518266">
    <property type="component" value="Unassembled WGS sequence"/>
</dbReference>
<accession>A0A7J5XQ04</accession>
<sequence>MCSGEVSSSSATMRPPPSSGSHPGLLLPQLSSGGTPFPQDLEPISIVGRECEFNRNLFQKGLPWLQE</sequence>
<dbReference type="EMBL" id="JAAKFY010000021">
    <property type="protein sequence ID" value="KAF3839195.1"/>
    <property type="molecule type" value="Genomic_DNA"/>
</dbReference>